<dbReference type="Gene3D" id="3.90.25.10">
    <property type="entry name" value="UDP-galactose 4-epimerase, domain 1"/>
    <property type="match status" value="1"/>
</dbReference>
<gene>
    <name evidence="10" type="ORF">FC96_GL000236</name>
</gene>
<dbReference type="GO" id="GO:0009225">
    <property type="term" value="P:nucleotide-sugar metabolic process"/>
    <property type="evidence" value="ECO:0007669"/>
    <property type="project" value="InterPro"/>
</dbReference>
<dbReference type="EMBL" id="AZCX01000001">
    <property type="protein sequence ID" value="KRK49312.1"/>
    <property type="molecule type" value="Genomic_DNA"/>
</dbReference>
<keyword evidence="11" id="KW-1185">Reference proteome</keyword>
<evidence type="ECO:0000256" key="2">
    <source>
        <dbReference type="ARBA" id="ARBA00001911"/>
    </source>
</evidence>
<feature type="domain" description="NAD(P)-binding" evidence="9">
    <location>
        <begin position="6"/>
        <end position="308"/>
    </location>
</feature>
<sequence length="325" mass="36059">MVMNVLVTGGAGFIGSNFVHFLLKQPSVDRIVNVDALTYAANLTSLSDVAQDKRYRFVHADINNTDKLRQLIKEERITHLVNFAAESHVDRSIIDATPFYHSNVAGVLSLLTVVKETSLTRFLQVSTDEVYGTIGTHQRPVDEQGQIKPSSPYAASKAAANLFVLADFKTYQTPVVISRSANNYGPYQHPEKLIPKTIQNGLAGRPIPVYGSGHQIRDWLAVSDNCAAIWAVLTQGVDGQVYNVAAGQEAANLSIISRILRRLNAAPDLIEHVTDRPGHDFRYAMTHEKLTSLTDWHPRISLDSGLAQTVAWYTNHQDWLKGFRN</sequence>
<reference evidence="10 11" key="1">
    <citation type="journal article" date="2015" name="Genome Announc.">
        <title>Expanding the biotechnology potential of lactobacilli through comparative genomics of 213 strains and associated genera.</title>
        <authorList>
            <person name="Sun Z."/>
            <person name="Harris H.M."/>
            <person name="McCann A."/>
            <person name="Guo C."/>
            <person name="Argimon S."/>
            <person name="Zhang W."/>
            <person name="Yang X."/>
            <person name="Jeffery I.B."/>
            <person name="Cooney J.C."/>
            <person name="Kagawa T.F."/>
            <person name="Liu W."/>
            <person name="Song Y."/>
            <person name="Salvetti E."/>
            <person name="Wrobel A."/>
            <person name="Rasinkangas P."/>
            <person name="Parkhill J."/>
            <person name="Rea M.C."/>
            <person name="O'Sullivan O."/>
            <person name="Ritari J."/>
            <person name="Douillard F.P."/>
            <person name="Paul Ross R."/>
            <person name="Yang R."/>
            <person name="Briner A.E."/>
            <person name="Felis G.E."/>
            <person name="de Vos W.M."/>
            <person name="Barrangou R."/>
            <person name="Klaenhammer T.R."/>
            <person name="Caufield P.W."/>
            <person name="Cui Y."/>
            <person name="Zhang H."/>
            <person name="O'Toole P.W."/>
        </authorList>
    </citation>
    <scope>NUCLEOTIDE SEQUENCE [LARGE SCALE GENOMIC DNA]</scope>
    <source>
        <strain evidence="10 11">JCM 15530</strain>
    </source>
</reference>
<keyword evidence="7 8" id="KW-0456">Lyase</keyword>
<evidence type="ECO:0000313" key="10">
    <source>
        <dbReference type="EMBL" id="KRK49312.1"/>
    </source>
</evidence>
<dbReference type="RefSeq" id="WP_235804694.1">
    <property type="nucleotide sequence ID" value="NZ_AZCX01000001.1"/>
</dbReference>
<proteinExistence type="inferred from homology"/>
<evidence type="ECO:0000256" key="1">
    <source>
        <dbReference type="ARBA" id="ARBA00001539"/>
    </source>
</evidence>
<evidence type="ECO:0000256" key="8">
    <source>
        <dbReference type="RuleBase" id="RU004473"/>
    </source>
</evidence>
<dbReference type="InterPro" id="IPR005888">
    <property type="entry name" value="dTDP_Gluc_deHydtase"/>
</dbReference>
<evidence type="ECO:0000313" key="11">
    <source>
        <dbReference type="Proteomes" id="UP000050911"/>
    </source>
</evidence>
<keyword evidence="6" id="KW-0520">NAD</keyword>
<dbReference type="NCBIfam" id="TIGR01181">
    <property type="entry name" value="dTDP_gluc_dehyt"/>
    <property type="match status" value="1"/>
</dbReference>
<evidence type="ECO:0000256" key="6">
    <source>
        <dbReference type="ARBA" id="ARBA00023027"/>
    </source>
</evidence>
<dbReference type="STRING" id="1302272.FC96_GL000236"/>
<evidence type="ECO:0000256" key="3">
    <source>
        <dbReference type="ARBA" id="ARBA00008178"/>
    </source>
</evidence>
<dbReference type="InterPro" id="IPR036291">
    <property type="entry name" value="NAD(P)-bd_dom_sf"/>
</dbReference>
<dbReference type="CDD" id="cd05246">
    <property type="entry name" value="dTDP_GD_SDR_e"/>
    <property type="match status" value="1"/>
</dbReference>
<comment type="cofactor">
    <cofactor evidence="2 8">
        <name>NAD(+)</name>
        <dbReference type="ChEBI" id="CHEBI:57540"/>
    </cofactor>
</comment>
<dbReference type="SUPFAM" id="SSF51735">
    <property type="entry name" value="NAD(P)-binding Rossmann-fold domains"/>
    <property type="match status" value="1"/>
</dbReference>
<dbReference type="AlphaFoldDB" id="A0A0R1HRQ0"/>
<evidence type="ECO:0000256" key="7">
    <source>
        <dbReference type="ARBA" id="ARBA00023239"/>
    </source>
</evidence>
<dbReference type="EC" id="4.2.1.46" evidence="4 8"/>
<organism evidence="10 11">
    <name type="scientific">Secundilactobacillus kimchicus JCM 15530</name>
    <dbReference type="NCBI Taxonomy" id="1302272"/>
    <lineage>
        <taxon>Bacteria</taxon>
        <taxon>Bacillati</taxon>
        <taxon>Bacillota</taxon>
        <taxon>Bacilli</taxon>
        <taxon>Lactobacillales</taxon>
        <taxon>Lactobacillaceae</taxon>
        <taxon>Secundilactobacillus</taxon>
    </lineage>
</organism>
<dbReference type="Gene3D" id="3.40.50.720">
    <property type="entry name" value="NAD(P)-binding Rossmann-like Domain"/>
    <property type="match status" value="1"/>
</dbReference>
<dbReference type="InterPro" id="IPR016040">
    <property type="entry name" value="NAD(P)-bd_dom"/>
</dbReference>
<comment type="catalytic activity">
    <reaction evidence="1 8">
        <text>dTDP-alpha-D-glucose = dTDP-4-dehydro-6-deoxy-alpha-D-glucose + H2O</text>
        <dbReference type="Rhea" id="RHEA:17221"/>
        <dbReference type="ChEBI" id="CHEBI:15377"/>
        <dbReference type="ChEBI" id="CHEBI:57477"/>
        <dbReference type="ChEBI" id="CHEBI:57649"/>
        <dbReference type="EC" id="4.2.1.46"/>
    </reaction>
</comment>
<dbReference type="Proteomes" id="UP000050911">
    <property type="component" value="Unassembled WGS sequence"/>
</dbReference>
<dbReference type="Pfam" id="PF16363">
    <property type="entry name" value="GDP_Man_Dehyd"/>
    <property type="match status" value="1"/>
</dbReference>
<dbReference type="PANTHER" id="PTHR43000">
    <property type="entry name" value="DTDP-D-GLUCOSE 4,6-DEHYDRATASE-RELATED"/>
    <property type="match status" value="1"/>
</dbReference>
<evidence type="ECO:0000256" key="5">
    <source>
        <dbReference type="ARBA" id="ARBA00016977"/>
    </source>
</evidence>
<evidence type="ECO:0000259" key="9">
    <source>
        <dbReference type="Pfam" id="PF16363"/>
    </source>
</evidence>
<dbReference type="GO" id="GO:0008460">
    <property type="term" value="F:dTDP-glucose 4,6-dehydratase activity"/>
    <property type="evidence" value="ECO:0007669"/>
    <property type="project" value="UniProtKB-EC"/>
</dbReference>
<name>A0A0R1HRQ0_9LACO</name>
<comment type="similarity">
    <text evidence="3 8">Belongs to the NAD(P)-dependent epimerase/dehydratase family. dTDP-glucose dehydratase subfamily.</text>
</comment>
<evidence type="ECO:0000256" key="4">
    <source>
        <dbReference type="ARBA" id="ARBA00011990"/>
    </source>
</evidence>
<protein>
    <recommendedName>
        <fullName evidence="5 8">dTDP-glucose 4,6-dehydratase</fullName>
        <ecNumber evidence="4 8">4.2.1.46</ecNumber>
    </recommendedName>
</protein>
<comment type="caution">
    <text evidence="10">The sequence shown here is derived from an EMBL/GenBank/DDBJ whole genome shotgun (WGS) entry which is preliminary data.</text>
</comment>
<dbReference type="PATRIC" id="fig|1302272.5.peg.233"/>
<accession>A0A0R1HRQ0</accession>